<feature type="domain" description="ACT" evidence="8">
    <location>
        <begin position="790"/>
        <end position="858"/>
    </location>
</feature>
<dbReference type="CDD" id="cd04899">
    <property type="entry name" value="ACT_ACR-UUR-like_2"/>
    <property type="match status" value="1"/>
</dbReference>
<keyword evidence="4 7" id="KW-0378">Hydrolase</keyword>
<reference evidence="11" key="1">
    <citation type="submission" date="2020-03" db="EMBL/GenBank/DDBJ databases">
        <title>Complete genome sequence of sulfur-oxidizing bacterium skT11.</title>
        <authorList>
            <person name="Kanda M."/>
            <person name="Kojima H."/>
            <person name="Fukui M."/>
        </authorList>
    </citation>
    <scope>NUCLEOTIDE SEQUENCE [LARGE SCALE GENOMIC DNA]</scope>
    <source>
        <strain evidence="11">skT11</strain>
    </source>
</reference>
<comment type="caution">
    <text evidence="7">Lacks conserved residue(s) required for the propagation of feature annotation.</text>
</comment>
<keyword evidence="5 7" id="KW-0460">Magnesium</keyword>
<dbReference type="PANTHER" id="PTHR47320">
    <property type="entry name" value="BIFUNCTIONAL URIDYLYLTRANSFERASE/URIDYLYL-REMOVING ENZYME"/>
    <property type="match status" value="1"/>
</dbReference>
<keyword evidence="3" id="KW-0677">Repeat</keyword>
<evidence type="ECO:0000256" key="5">
    <source>
        <dbReference type="ARBA" id="ARBA00022842"/>
    </source>
</evidence>
<dbReference type="InterPro" id="IPR013546">
    <property type="entry name" value="PII_UdlTrfase/GS_AdlTrfase"/>
</dbReference>
<evidence type="ECO:0000256" key="7">
    <source>
        <dbReference type="HAMAP-Rule" id="MF_00277"/>
    </source>
</evidence>
<comment type="similarity">
    <text evidence="7">Belongs to the GlnD family.</text>
</comment>
<comment type="cofactor">
    <cofactor evidence="7">
        <name>Mg(2+)</name>
        <dbReference type="ChEBI" id="CHEBI:18420"/>
    </cofactor>
</comment>
<feature type="domain" description="ACT" evidence="8">
    <location>
        <begin position="681"/>
        <end position="762"/>
    </location>
</feature>
<dbReference type="Gene3D" id="1.10.3210.10">
    <property type="entry name" value="Hypothetical protein af1432"/>
    <property type="match status" value="1"/>
</dbReference>
<dbReference type="NCBIfam" id="NF002837">
    <property type="entry name" value="PRK03059.1"/>
    <property type="match status" value="1"/>
</dbReference>
<accession>A0A6F8VDP6</accession>
<comment type="catalytic activity">
    <reaction evidence="7">
        <text>[protein-PII]-uridylyl-L-tyrosine + H2O = [protein-PII]-L-tyrosine + UMP + H(+)</text>
        <dbReference type="Rhea" id="RHEA:48600"/>
        <dbReference type="Rhea" id="RHEA-COMP:12147"/>
        <dbReference type="Rhea" id="RHEA-COMP:12148"/>
        <dbReference type="ChEBI" id="CHEBI:15377"/>
        <dbReference type="ChEBI" id="CHEBI:15378"/>
        <dbReference type="ChEBI" id="CHEBI:46858"/>
        <dbReference type="ChEBI" id="CHEBI:57865"/>
        <dbReference type="ChEBI" id="CHEBI:90602"/>
    </reaction>
</comment>
<dbReference type="InterPro" id="IPR002912">
    <property type="entry name" value="ACT_dom"/>
</dbReference>
<evidence type="ECO:0000313" key="11">
    <source>
        <dbReference type="Proteomes" id="UP000502260"/>
    </source>
</evidence>
<comment type="domain">
    <text evidence="7">Has four distinct domains: an N-terminal nucleotidyltransferase (NT) domain responsible for UTase activity, a central HD domain that encodes UR activity, and two C-terminal ACT domains that seem to have a role in glutamine sensing.</text>
</comment>
<comment type="catalytic activity">
    <reaction evidence="7">
        <text>[protein-PII]-L-tyrosine + UTP = [protein-PII]-uridylyl-L-tyrosine + diphosphate</text>
        <dbReference type="Rhea" id="RHEA:13673"/>
        <dbReference type="Rhea" id="RHEA-COMP:12147"/>
        <dbReference type="Rhea" id="RHEA-COMP:12148"/>
        <dbReference type="ChEBI" id="CHEBI:33019"/>
        <dbReference type="ChEBI" id="CHEBI:46398"/>
        <dbReference type="ChEBI" id="CHEBI:46858"/>
        <dbReference type="ChEBI" id="CHEBI:90602"/>
        <dbReference type="EC" id="2.7.7.59"/>
    </reaction>
</comment>
<dbReference type="EC" id="3.1.4.-" evidence="7"/>
<evidence type="ECO:0000256" key="2">
    <source>
        <dbReference type="ARBA" id="ARBA00022695"/>
    </source>
</evidence>
<dbReference type="InterPro" id="IPR010043">
    <property type="entry name" value="UTase/UR"/>
</dbReference>
<evidence type="ECO:0000256" key="4">
    <source>
        <dbReference type="ARBA" id="ARBA00022801"/>
    </source>
</evidence>
<dbReference type="KEGG" id="slac:SKTS_21670"/>
<name>A0A6F8VDP6_9PROT</name>
<dbReference type="InterPro" id="IPR006674">
    <property type="entry name" value="HD_domain"/>
</dbReference>
<keyword evidence="2 7" id="KW-0548">Nucleotidyltransferase</keyword>
<dbReference type="CDD" id="cd00077">
    <property type="entry name" value="HDc"/>
    <property type="match status" value="1"/>
</dbReference>
<dbReference type="InterPro" id="IPR043519">
    <property type="entry name" value="NT_sf"/>
</dbReference>
<dbReference type="NCBIfam" id="TIGR01693">
    <property type="entry name" value="UTase_glnD"/>
    <property type="match status" value="1"/>
</dbReference>
<gene>
    <name evidence="7 10" type="primary">glnD</name>
    <name evidence="10" type="ORF">SKTS_21670</name>
</gene>
<dbReference type="EC" id="2.7.7.59" evidence="7"/>
<keyword evidence="11" id="KW-1185">Reference proteome</keyword>
<dbReference type="HAMAP" id="MF_00277">
    <property type="entry name" value="PII_uridylyl_transf"/>
    <property type="match status" value="1"/>
</dbReference>
<keyword evidence="6 7" id="KW-0511">Multifunctional enzyme</keyword>
<dbReference type="GO" id="GO:0006808">
    <property type="term" value="P:regulation of nitrogen utilization"/>
    <property type="evidence" value="ECO:0007669"/>
    <property type="project" value="UniProtKB-UniRule"/>
</dbReference>
<dbReference type="PIRSF" id="PIRSF006288">
    <property type="entry name" value="PII_uridyltransf"/>
    <property type="match status" value="1"/>
</dbReference>
<dbReference type="Proteomes" id="UP000502260">
    <property type="component" value="Chromosome"/>
</dbReference>
<dbReference type="Pfam" id="PF08335">
    <property type="entry name" value="GlnD_UR_UTase"/>
    <property type="match status" value="1"/>
</dbReference>
<comment type="activity regulation">
    <text evidence="7">Uridylyltransferase (UTase) activity is inhibited by glutamine, while glutamine activates uridylyl-removing (UR) activity.</text>
</comment>
<evidence type="ECO:0000256" key="3">
    <source>
        <dbReference type="ARBA" id="ARBA00022737"/>
    </source>
</evidence>
<dbReference type="InterPro" id="IPR003607">
    <property type="entry name" value="HD/PDEase_dom"/>
</dbReference>
<comment type="function">
    <text evidence="7">Modifies, by uridylylation and deuridylylation, the PII regulatory proteins (GlnB and homologs), in response to the nitrogen status of the cell that GlnD senses through the glutamine level. Under low glutamine levels, catalyzes the conversion of the PII proteins and UTP to PII-UMP and PPi, while under higher glutamine levels, GlnD hydrolyzes PII-UMP to PII and UMP (deuridylylation). Thus, controls uridylylation state and activity of the PII proteins, and plays an important role in the regulation of nitrogen metabolism.</text>
</comment>
<dbReference type="GO" id="GO:0008773">
    <property type="term" value="F:[protein-PII] uridylyltransferase activity"/>
    <property type="evidence" value="ECO:0007669"/>
    <property type="project" value="UniProtKB-UniRule"/>
</dbReference>
<organism evidence="10 11">
    <name type="scientific">Sulfurimicrobium lacus</name>
    <dbReference type="NCBI Taxonomy" id="2715678"/>
    <lineage>
        <taxon>Bacteria</taxon>
        <taxon>Pseudomonadati</taxon>
        <taxon>Pseudomonadota</taxon>
        <taxon>Betaproteobacteria</taxon>
        <taxon>Nitrosomonadales</taxon>
        <taxon>Sulfuricellaceae</taxon>
        <taxon>Sulfurimicrobium</taxon>
    </lineage>
</organism>
<evidence type="ECO:0000259" key="9">
    <source>
        <dbReference type="PROSITE" id="PS51831"/>
    </source>
</evidence>
<keyword evidence="1 7" id="KW-0808">Transferase</keyword>
<protein>
    <recommendedName>
        <fullName evidence="7">Bifunctional uridylyltransferase/uridylyl-removing enzyme</fullName>
        <shortName evidence="7">UTase/UR</shortName>
    </recommendedName>
    <alternativeName>
        <fullName evidence="7">Bifunctional [protein-PII] modification enzyme</fullName>
    </alternativeName>
    <alternativeName>
        <fullName evidence="7">Bifunctional nitrogen sensor protein</fullName>
    </alternativeName>
    <domain>
        <recommendedName>
            <fullName evidence="7">[Protein-PII] uridylyltransferase</fullName>
            <shortName evidence="7">PII uridylyltransferase</shortName>
            <shortName evidence="7">UTase</shortName>
            <ecNumber evidence="7">2.7.7.59</ecNumber>
        </recommendedName>
    </domain>
    <domain>
        <recommendedName>
            <fullName evidence="7">[Protein-PII]-UMP uridylyl-removing enzyme</fullName>
            <shortName evidence="7">UR</shortName>
            <ecNumber evidence="7">3.1.4.-</ecNumber>
        </recommendedName>
    </domain>
</protein>
<dbReference type="AlphaFoldDB" id="A0A6F8VDP6"/>
<dbReference type="GO" id="GO:0008081">
    <property type="term" value="F:phosphoric diester hydrolase activity"/>
    <property type="evidence" value="ECO:0007669"/>
    <property type="project" value="UniProtKB-UniRule"/>
</dbReference>
<dbReference type="InterPro" id="IPR002934">
    <property type="entry name" value="Polymerase_NTP_transf_dom"/>
</dbReference>
<dbReference type="SUPFAM" id="SSF81593">
    <property type="entry name" value="Nucleotidyltransferase substrate binding subunit/domain"/>
    <property type="match status" value="1"/>
</dbReference>
<dbReference type="SMART" id="SM00471">
    <property type="entry name" value="HDc"/>
    <property type="match status" value="1"/>
</dbReference>
<evidence type="ECO:0000256" key="6">
    <source>
        <dbReference type="ARBA" id="ARBA00023268"/>
    </source>
</evidence>
<evidence type="ECO:0000259" key="8">
    <source>
        <dbReference type="PROSITE" id="PS51671"/>
    </source>
</evidence>
<dbReference type="InterPro" id="IPR045865">
    <property type="entry name" value="ACT-like_dom_sf"/>
</dbReference>
<dbReference type="Pfam" id="PF01909">
    <property type="entry name" value="NTP_transf_2"/>
    <property type="match status" value="1"/>
</dbReference>
<evidence type="ECO:0000313" key="10">
    <source>
        <dbReference type="EMBL" id="BCB27281.1"/>
    </source>
</evidence>
<dbReference type="CDD" id="cd05401">
    <property type="entry name" value="NT_GlnE_GlnD_like"/>
    <property type="match status" value="1"/>
</dbReference>
<dbReference type="CDD" id="cd04900">
    <property type="entry name" value="ACT_UUR-like_1"/>
    <property type="match status" value="1"/>
</dbReference>
<proteinExistence type="inferred from homology"/>
<dbReference type="EMBL" id="AP022853">
    <property type="protein sequence ID" value="BCB27281.1"/>
    <property type="molecule type" value="Genomic_DNA"/>
</dbReference>
<sequence length="858" mass="97363">MLLPVAQDAGDISRWRATLKDGRARLAESFSNKPNTASNLRHHANLVDKVLRGIWHSADMPASAALIAVGGYGRGQLFPYSDVDLLLLFDTTPSHEVEPRLERLIGLFWDIGLEVGHSVRTVPECVEESAKDVTVQTNLLEGRLLCGNGALFAALQQTLSAQMDSVTFLQAKLLEQQQRHARFHDTGYNLEPNLKESPGGLRDLQTVLWISQALNLGESWKKLVDEDLLTPQEARHIQRHELFLQNLRIRLHYLAKRREDRLLFDFQETLAQQLGLASQGNRSASELLMQRYYRTAKAVSLMNEILLQNLIARTSASSDVPPLPLGPRFQARNQLLEACDEHVFQQVPGAILECFQLLQRHRELKGIHAPTLRALWRAVPSINAAFRRDPRNRAQFMEIMRERRGLTNILRRMNQYGVLGRYIPAFGRIVGQMQHDLFHVYTVDEHTLMVLRNLRRFTVPEFSHEFPLCSRLISEFERPEVLYLAGLFHDIAKGRGGDHSRLGKADARRFCRLHGLSPADTGLVSWLVESHLTMSAVAQKEDLSDPDVIAAFGEKVRDQRHLTALYLLTVADIRGTSPKVWNAWKGRLLENLYHATHRFLCGDAPAGEALQERQIEALGLLRQLAVPESSAQNLWARLDESYFLRHEAQEIAWHTRVLGRVKDDGQPVVRARLAPSGEGLQVMIHMPDRDDLFARICGFFEHVNFNIVEAKIHTTRQGYALDSFVVLDEEQRASHYRDLLNFIEYELAKQLVEARPLEDPLRGRISRHLKHFPITPQVSIRPDDKGTYQVLSVTAGDRPGLLYGMARVFLAHGVHLHTAKISTLGERAEDTFLIAGGILDKTKDVLRFEADLLQQLQA</sequence>
<dbReference type="PROSITE" id="PS51671">
    <property type="entry name" value="ACT"/>
    <property type="match status" value="2"/>
</dbReference>
<dbReference type="Pfam" id="PF01966">
    <property type="entry name" value="HD"/>
    <property type="match status" value="1"/>
</dbReference>
<dbReference type="SUPFAM" id="SSF55021">
    <property type="entry name" value="ACT-like"/>
    <property type="match status" value="2"/>
</dbReference>
<dbReference type="RefSeq" id="WP_173064618.1">
    <property type="nucleotide sequence ID" value="NZ_AP022853.1"/>
</dbReference>
<dbReference type="SUPFAM" id="SSF109604">
    <property type="entry name" value="HD-domain/PDEase-like"/>
    <property type="match status" value="1"/>
</dbReference>
<dbReference type="PROSITE" id="PS51831">
    <property type="entry name" value="HD"/>
    <property type="match status" value="1"/>
</dbReference>
<dbReference type="SUPFAM" id="SSF81301">
    <property type="entry name" value="Nucleotidyltransferase"/>
    <property type="match status" value="1"/>
</dbReference>
<evidence type="ECO:0000256" key="1">
    <source>
        <dbReference type="ARBA" id="ARBA00022679"/>
    </source>
</evidence>
<dbReference type="PANTHER" id="PTHR47320:SF1">
    <property type="entry name" value="BIFUNCTIONAL URIDYLYLTRANSFERASE_URIDYLYL-REMOVING ENZYME"/>
    <property type="match status" value="1"/>
</dbReference>
<feature type="domain" description="HD" evidence="9">
    <location>
        <begin position="443"/>
        <end position="565"/>
    </location>
</feature>
<feature type="region of interest" description="Uridylyltransferase" evidence="7">
    <location>
        <begin position="1"/>
        <end position="324"/>
    </location>
</feature>